<dbReference type="EMBL" id="BK016270">
    <property type="protein sequence ID" value="DAG06432.1"/>
    <property type="molecule type" value="Genomic_DNA"/>
</dbReference>
<reference evidence="1" key="1">
    <citation type="journal article" date="2021" name="Proc. Natl. Acad. Sci. U.S.A.">
        <title>A Catalog of Tens of Thousands of Viruses from Human Metagenomes Reveals Hidden Associations with Chronic Diseases.</title>
        <authorList>
            <person name="Tisza M.J."/>
            <person name="Buck C.B."/>
        </authorList>
    </citation>
    <scope>NUCLEOTIDE SEQUENCE</scope>
    <source>
        <strain evidence="1">Cthu813</strain>
    </source>
</reference>
<evidence type="ECO:0000313" key="1">
    <source>
        <dbReference type="EMBL" id="DAG06432.1"/>
    </source>
</evidence>
<name>A0A8S5VIC1_9CAUD</name>
<organism evidence="1">
    <name type="scientific">Siphoviridae sp. cthu813</name>
    <dbReference type="NCBI Taxonomy" id="2825618"/>
    <lineage>
        <taxon>Viruses</taxon>
        <taxon>Duplodnaviria</taxon>
        <taxon>Heunggongvirae</taxon>
        <taxon>Uroviricota</taxon>
        <taxon>Caudoviricetes</taxon>
    </lineage>
</organism>
<proteinExistence type="predicted"/>
<sequence length="88" mass="10059">MRGGDTLYFCVAASHFVFMEVIKMNAKKCDRCGNFYEGDGGYKKAGDFRLIRNGYFNDDYIDLCPTCSCSLLEWFKHGNDFTKEGTPK</sequence>
<protein>
    <submittedName>
        <fullName evidence="1">Zn-ribbon containing protein</fullName>
    </submittedName>
</protein>
<accession>A0A8S5VIC1</accession>